<accession>A0A9D9ISG9</accession>
<dbReference type="Pfam" id="PF00593">
    <property type="entry name" value="TonB_dep_Rec_b-barrel"/>
    <property type="match status" value="1"/>
</dbReference>
<dbReference type="GO" id="GO:0009279">
    <property type="term" value="C:cell outer membrane"/>
    <property type="evidence" value="ECO:0007669"/>
    <property type="project" value="UniProtKB-SubCell"/>
</dbReference>
<dbReference type="InterPro" id="IPR036942">
    <property type="entry name" value="Beta-barrel_TonB_sf"/>
</dbReference>
<keyword evidence="4" id="KW-0812">Transmembrane</keyword>
<proteinExistence type="inferred from homology"/>
<dbReference type="PANTHER" id="PTHR30069">
    <property type="entry name" value="TONB-DEPENDENT OUTER MEMBRANE RECEPTOR"/>
    <property type="match status" value="1"/>
</dbReference>
<evidence type="ECO:0000256" key="5">
    <source>
        <dbReference type="ARBA" id="ARBA00022729"/>
    </source>
</evidence>
<name>A0A9D9ISG9_9BACT</name>
<evidence type="ECO:0000259" key="12">
    <source>
        <dbReference type="Pfam" id="PF00593"/>
    </source>
</evidence>
<dbReference type="AlphaFoldDB" id="A0A9D9ISG9"/>
<evidence type="ECO:0000256" key="4">
    <source>
        <dbReference type="ARBA" id="ARBA00022692"/>
    </source>
</evidence>
<evidence type="ECO:0000259" key="13">
    <source>
        <dbReference type="Pfam" id="PF07715"/>
    </source>
</evidence>
<sequence length="988" mass="109858">MKHVLVTYFFLLAILPAVHAQTFSVSGRVLDRKTGEPVEFVAVILKDSRQWAVADADGRFTIGNVYPGENVISASCLGYVPVEKNITVRGDITGYEIFMDEDNLMLESVVVTAQDNGNSATTSRIVDRTALDHVQMLNVTDIAGLLPGGTTSNPSLTSAHRFEIRSGGAAESGNPIFSTAVEVDGVRLSNNASFGDAAGVTTNNIASSNVESVEVISGVASVEYGDMSSGIVKINTRKGVTPYMVTLSTNPRTKQVSLSKGFSLGESRSGASAGVLNASLEYTRAISSQMSPYSSYDRKQLSLTYSNTFSRGALAQTPLRLSASLTGNLGGYDTKADPDTFLDTYTRQRDNVYRGGVTLGWLLSKPWITNLELKASAVYNDRQSAVRTNYSNAAGTVALHGTQEGYYVAGDYADDPSAAVILIPRGYWYNTMRTDDRPLNYKVSLKADWARSFGKVNNKVKIGAEWSGEGNFGTGQYSDDMSTAPTFREYRYCDTPFMNNAAVYLEDNVTIHLGSTRLNLIAGVRNDNTIIRGSAYGTTSSWSPRFNAKYTVFSPEDRVDRTVKELSFRASWGVSVKLPSYGVLYPEPTYQDIRVFTPTTGSDGNAYYAYYILPRTIEYNADLRWQKSKQTEIGMDIDLDGYRISLAAYYSRTLDSYRITTDYERFTYNYTDQSDLDACTIPVDDRQYEVDGKTGIVTVYDRTGAMSPQTLTYATRESFVSKRYADNDVSPVTRYGIEWVVDFKRIRPINTTIRLDGAFYGYRSVDRNITAYCPTSVTSADGTPFKYVGFYYGGNSISNGTESRRLNTNLTVTTHIPKVRMVISLKLEASLLRYSRFLSEMDGGQRSYVLSGRTDYFPAEDGGSIYDGDSYTVTYPLYYVSYDDLSPRNFYEDFVWARDNAPQLYSDLSRLAVKSSYTYYFAKDRISPYFSANISVTKEIGDIASISFYANNFFNNHGQVYSTRTERWSSVSSYIPGFFYGLSLRLKF</sequence>
<keyword evidence="8 14" id="KW-0675">Receptor</keyword>
<evidence type="ECO:0000313" key="15">
    <source>
        <dbReference type="Proteomes" id="UP000823771"/>
    </source>
</evidence>
<keyword evidence="3" id="KW-1134">Transmembrane beta strand</keyword>
<evidence type="ECO:0000256" key="1">
    <source>
        <dbReference type="ARBA" id="ARBA00004571"/>
    </source>
</evidence>
<dbReference type="PANTHER" id="PTHR30069:SF29">
    <property type="entry name" value="HEMOGLOBIN AND HEMOGLOBIN-HAPTOGLOBIN-BINDING PROTEIN 1-RELATED"/>
    <property type="match status" value="1"/>
</dbReference>
<evidence type="ECO:0000256" key="10">
    <source>
        <dbReference type="RuleBase" id="RU003357"/>
    </source>
</evidence>
<dbReference type="Pfam" id="PF13715">
    <property type="entry name" value="CarbopepD_reg_2"/>
    <property type="match status" value="1"/>
</dbReference>
<dbReference type="Proteomes" id="UP000823771">
    <property type="component" value="Unassembled WGS sequence"/>
</dbReference>
<reference evidence="14" key="1">
    <citation type="submission" date="2020-10" db="EMBL/GenBank/DDBJ databases">
        <authorList>
            <person name="Gilroy R."/>
        </authorList>
    </citation>
    <scope>NUCLEOTIDE SEQUENCE</scope>
    <source>
        <strain evidence="14">2478</strain>
    </source>
</reference>
<keyword evidence="6 10" id="KW-0798">TonB box</keyword>
<feature type="domain" description="TonB-dependent receptor plug" evidence="13">
    <location>
        <begin position="120"/>
        <end position="230"/>
    </location>
</feature>
<dbReference type="InterPro" id="IPR012910">
    <property type="entry name" value="Plug_dom"/>
</dbReference>
<dbReference type="InterPro" id="IPR008969">
    <property type="entry name" value="CarboxyPept-like_regulatory"/>
</dbReference>
<dbReference type="SUPFAM" id="SSF49464">
    <property type="entry name" value="Carboxypeptidase regulatory domain-like"/>
    <property type="match status" value="1"/>
</dbReference>
<keyword evidence="2" id="KW-0813">Transport</keyword>
<dbReference type="GO" id="GO:0015344">
    <property type="term" value="F:siderophore uptake transmembrane transporter activity"/>
    <property type="evidence" value="ECO:0007669"/>
    <property type="project" value="TreeGrafter"/>
</dbReference>
<evidence type="ECO:0000313" key="14">
    <source>
        <dbReference type="EMBL" id="MBO8477456.1"/>
    </source>
</evidence>
<dbReference type="InterPro" id="IPR037066">
    <property type="entry name" value="Plug_dom_sf"/>
</dbReference>
<dbReference type="SUPFAM" id="SSF56935">
    <property type="entry name" value="Porins"/>
    <property type="match status" value="1"/>
</dbReference>
<feature type="chain" id="PRO_5039330350" evidence="11">
    <location>
        <begin position="21"/>
        <end position="988"/>
    </location>
</feature>
<evidence type="ECO:0000256" key="11">
    <source>
        <dbReference type="SAM" id="SignalP"/>
    </source>
</evidence>
<dbReference type="InterPro" id="IPR039426">
    <property type="entry name" value="TonB-dep_rcpt-like"/>
</dbReference>
<dbReference type="Gene3D" id="2.170.130.10">
    <property type="entry name" value="TonB-dependent receptor, plug domain"/>
    <property type="match status" value="1"/>
</dbReference>
<dbReference type="EMBL" id="JADILZ010000013">
    <property type="protein sequence ID" value="MBO8477456.1"/>
    <property type="molecule type" value="Genomic_DNA"/>
</dbReference>
<dbReference type="Gene3D" id="2.40.170.20">
    <property type="entry name" value="TonB-dependent receptor, beta-barrel domain"/>
    <property type="match status" value="1"/>
</dbReference>
<feature type="signal peptide" evidence="11">
    <location>
        <begin position="1"/>
        <end position="20"/>
    </location>
</feature>
<evidence type="ECO:0000256" key="6">
    <source>
        <dbReference type="ARBA" id="ARBA00023077"/>
    </source>
</evidence>
<organism evidence="14 15">
    <name type="scientific">Candidatus Cryptobacteroides excrementipullorum</name>
    <dbReference type="NCBI Taxonomy" id="2840761"/>
    <lineage>
        <taxon>Bacteria</taxon>
        <taxon>Pseudomonadati</taxon>
        <taxon>Bacteroidota</taxon>
        <taxon>Bacteroidia</taxon>
        <taxon>Bacteroidales</taxon>
        <taxon>Candidatus Cryptobacteroides</taxon>
    </lineage>
</organism>
<comment type="caution">
    <text evidence="14">The sequence shown here is derived from an EMBL/GenBank/DDBJ whole genome shotgun (WGS) entry which is preliminary data.</text>
</comment>
<dbReference type="Pfam" id="PF07715">
    <property type="entry name" value="Plug"/>
    <property type="match status" value="1"/>
</dbReference>
<comment type="similarity">
    <text evidence="10">Belongs to the TonB-dependent receptor family.</text>
</comment>
<dbReference type="GO" id="GO:0044718">
    <property type="term" value="P:siderophore transmembrane transport"/>
    <property type="evidence" value="ECO:0007669"/>
    <property type="project" value="TreeGrafter"/>
</dbReference>
<comment type="subcellular location">
    <subcellularLocation>
        <location evidence="1">Cell outer membrane</location>
        <topology evidence="1">Multi-pass membrane protein</topology>
    </subcellularLocation>
</comment>
<evidence type="ECO:0000256" key="7">
    <source>
        <dbReference type="ARBA" id="ARBA00023136"/>
    </source>
</evidence>
<evidence type="ECO:0000256" key="9">
    <source>
        <dbReference type="ARBA" id="ARBA00023237"/>
    </source>
</evidence>
<reference evidence="14" key="2">
    <citation type="journal article" date="2021" name="PeerJ">
        <title>Extensive microbial diversity within the chicken gut microbiome revealed by metagenomics and culture.</title>
        <authorList>
            <person name="Gilroy R."/>
            <person name="Ravi A."/>
            <person name="Getino M."/>
            <person name="Pursley I."/>
            <person name="Horton D.L."/>
            <person name="Alikhan N.F."/>
            <person name="Baker D."/>
            <person name="Gharbi K."/>
            <person name="Hall N."/>
            <person name="Watson M."/>
            <person name="Adriaenssens E.M."/>
            <person name="Foster-Nyarko E."/>
            <person name="Jarju S."/>
            <person name="Secka A."/>
            <person name="Antonio M."/>
            <person name="Oren A."/>
            <person name="Chaudhuri R.R."/>
            <person name="La Ragione R."/>
            <person name="Hildebrand F."/>
            <person name="Pallen M.J."/>
        </authorList>
    </citation>
    <scope>NUCLEOTIDE SEQUENCE</scope>
    <source>
        <strain evidence="14">2478</strain>
    </source>
</reference>
<keyword evidence="9" id="KW-0998">Cell outer membrane</keyword>
<evidence type="ECO:0000256" key="3">
    <source>
        <dbReference type="ARBA" id="ARBA00022452"/>
    </source>
</evidence>
<evidence type="ECO:0000256" key="8">
    <source>
        <dbReference type="ARBA" id="ARBA00023170"/>
    </source>
</evidence>
<feature type="domain" description="TonB-dependent receptor-like beta-barrel" evidence="12">
    <location>
        <begin position="306"/>
        <end position="874"/>
    </location>
</feature>
<gene>
    <name evidence="14" type="ORF">IAB80_00925</name>
</gene>
<dbReference type="Gene3D" id="2.60.40.1120">
    <property type="entry name" value="Carboxypeptidase-like, regulatory domain"/>
    <property type="match status" value="1"/>
</dbReference>
<keyword evidence="5 11" id="KW-0732">Signal</keyword>
<dbReference type="InterPro" id="IPR000531">
    <property type="entry name" value="Beta-barrel_TonB"/>
</dbReference>
<keyword evidence="7 10" id="KW-0472">Membrane</keyword>
<protein>
    <submittedName>
        <fullName evidence="14">TonB-dependent receptor</fullName>
    </submittedName>
</protein>
<evidence type="ECO:0000256" key="2">
    <source>
        <dbReference type="ARBA" id="ARBA00022448"/>
    </source>
</evidence>